<reference evidence="1" key="3">
    <citation type="submission" date="2025-09" db="UniProtKB">
        <authorList>
            <consortium name="Ensembl"/>
        </authorList>
    </citation>
    <scope>IDENTIFICATION</scope>
</reference>
<proteinExistence type="predicted"/>
<evidence type="ECO:0000313" key="1">
    <source>
        <dbReference type="Ensembl" id="ENSOARP00020008444.1"/>
    </source>
</evidence>
<organism evidence="1">
    <name type="scientific">Ovis aries</name>
    <name type="common">Sheep</name>
    <dbReference type="NCBI Taxonomy" id="9940"/>
    <lineage>
        <taxon>Eukaryota</taxon>
        <taxon>Metazoa</taxon>
        <taxon>Chordata</taxon>
        <taxon>Craniata</taxon>
        <taxon>Vertebrata</taxon>
        <taxon>Euteleostomi</taxon>
        <taxon>Mammalia</taxon>
        <taxon>Eutheria</taxon>
        <taxon>Laurasiatheria</taxon>
        <taxon>Artiodactyla</taxon>
        <taxon>Ruminantia</taxon>
        <taxon>Pecora</taxon>
        <taxon>Bovidae</taxon>
        <taxon>Caprinae</taxon>
        <taxon>Ovis</taxon>
    </lineage>
</organism>
<reference evidence="1" key="2">
    <citation type="submission" date="2025-08" db="UniProtKB">
        <authorList>
            <consortium name="Ensembl"/>
        </authorList>
    </citation>
    <scope>IDENTIFICATION</scope>
</reference>
<dbReference type="Ensembl" id="ENSOART00020010236.2">
    <property type="protein sequence ID" value="ENSOARP00020008444.1"/>
    <property type="gene ID" value="ENSOARG00020006673.2"/>
</dbReference>
<reference evidence="1" key="1">
    <citation type="submission" date="2020-11" db="EMBL/GenBank/DDBJ databases">
        <authorList>
            <person name="Davenport K.M."/>
            <person name="Bickhart D.M."/>
            <person name="Smith T.P.L."/>
            <person name="Murdoch B.M."/>
            <person name="Rosen B.D."/>
        </authorList>
    </citation>
    <scope>NUCLEOTIDE SEQUENCE [LARGE SCALE GENOMIC DNA]</scope>
    <source>
        <strain evidence="1">OAR_USU_Benz2616</strain>
    </source>
</reference>
<name>A0AC11B5R2_SHEEP</name>
<sequence>VQMVISAFKGFFLFLIKEIIFLVTCLELPKGSLEKSLISSHLSKIDAANSTKQRWKNLTLATLKRSSENTDIPGSPRNKK</sequence>
<protein>
    <submittedName>
        <fullName evidence="1">Uncharacterized protein</fullName>
    </submittedName>
</protein>
<accession>A0AC11B5R2</accession>